<dbReference type="Proteomes" id="UP001311232">
    <property type="component" value="Unassembled WGS sequence"/>
</dbReference>
<organism evidence="2 3">
    <name type="scientific">Crenichthys baileyi</name>
    <name type="common">White River springfish</name>
    <dbReference type="NCBI Taxonomy" id="28760"/>
    <lineage>
        <taxon>Eukaryota</taxon>
        <taxon>Metazoa</taxon>
        <taxon>Chordata</taxon>
        <taxon>Craniata</taxon>
        <taxon>Vertebrata</taxon>
        <taxon>Euteleostomi</taxon>
        <taxon>Actinopterygii</taxon>
        <taxon>Neopterygii</taxon>
        <taxon>Teleostei</taxon>
        <taxon>Neoteleostei</taxon>
        <taxon>Acanthomorphata</taxon>
        <taxon>Ovalentaria</taxon>
        <taxon>Atherinomorphae</taxon>
        <taxon>Cyprinodontiformes</taxon>
        <taxon>Goodeidae</taxon>
        <taxon>Crenichthys</taxon>
    </lineage>
</organism>
<keyword evidence="1" id="KW-0732">Signal</keyword>
<name>A0AAV9RHC4_9TELE</name>
<evidence type="ECO:0000313" key="3">
    <source>
        <dbReference type="Proteomes" id="UP001311232"/>
    </source>
</evidence>
<proteinExistence type="predicted"/>
<evidence type="ECO:0000313" key="2">
    <source>
        <dbReference type="EMBL" id="KAK5608314.1"/>
    </source>
</evidence>
<keyword evidence="3" id="KW-1185">Reference proteome</keyword>
<gene>
    <name evidence="2" type="ORF">CRENBAI_000918</name>
</gene>
<accession>A0AAV9RHC4</accession>
<comment type="caution">
    <text evidence="2">The sequence shown here is derived from an EMBL/GenBank/DDBJ whole genome shotgun (WGS) entry which is preliminary data.</text>
</comment>
<evidence type="ECO:0000256" key="1">
    <source>
        <dbReference type="SAM" id="SignalP"/>
    </source>
</evidence>
<dbReference type="AlphaFoldDB" id="A0AAV9RHC4"/>
<dbReference type="EMBL" id="JAHHUM010001826">
    <property type="protein sequence ID" value="KAK5608314.1"/>
    <property type="molecule type" value="Genomic_DNA"/>
</dbReference>
<sequence>MAETSINTAWIPFFVAVLLGRAESDQFAWVLEKVYVVQGEVLQLSSEDQADEAEQITLWEYLRRAAEKSSCQEGHATEQRSPFWGIRLAGPLPGTGLLRCGPAHASSAYRRQHLRQIAPVPDSVAGRCDAPTSCSTGGPHDSATPGYGARSSPLSGFTLAERPALVCSSSGQARHAHSSFASALFCSDSGRALLVLSSSC</sequence>
<reference evidence="2 3" key="1">
    <citation type="submission" date="2021-06" db="EMBL/GenBank/DDBJ databases">
        <authorList>
            <person name="Palmer J.M."/>
        </authorList>
    </citation>
    <scope>NUCLEOTIDE SEQUENCE [LARGE SCALE GENOMIC DNA]</scope>
    <source>
        <strain evidence="2 3">MEX-2019</strain>
        <tissue evidence="2">Muscle</tissue>
    </source>
</reference>
<protein>
    <submittedName>
        <fullName evidence="2">Uncharacterized protein</fullName>
    </submittedName>
</protein>
<feature type="signal peptide" evidence="1">
    <location>
        <begin position="1"/>
        <end position="24"/>
    </location>
</feature>
<feature type="chain" id="PRO_5043911634" evidence="1">
    <location>
        <begin position="25"/>
        <end position="200"/>
    </location>
</feature>